<reference evidence="1" key="1">
    <citation type="submission" date="2023-07" db="EMBL/GenBank/DDBJ databases">
        <title>Functional and genomic diversity of the sorghum phyllosphere microbiome.</title>
        <authorList>
            <person name="Shade A."/>
        </authorList>
    </citation>
    <scope>NUCLEOTIDE SEQUENCE</scope>
    <source>
        <strain evidence="1">SORGH_AS_0457</strain>
    </source>
</reference>
<evidence type="ECO:0000313" key="1">
    <source>
        <dbReference type="EMBL" id="MDQ1109287.1"/>
    </source>
</evidence>
<accession>A0AAP5AIF0</accession>
<dbReference type="Proteomes" id="UP001226084">
    <property type="component" value="Unassembled WGS sequence"/>
</dbReference>
<gene>
    <name evidence="1" type="ORF">QE424_002446</name>
</gene>
<evidence type="ECO:0000313" key="2">
    <source>
        <dbReference type="Proteomes" id="UP001226084"/>
    </source>
</evidence>
<dbReference type="EMBL" id="JAUTAS010000001">
    <property type="protein sequence ID" value="MDQ1109287.1"/>
    <property type="molecule type" value="Genomic_DNA"/>
</dbReference>
<comment type="caution">
    <text evidence="1">The sequence shown here is derived from an EMBL/GenBank/DDBJ whole genome shotgun (WGS) entry which is preliminary data.</text>
</comment>
<sequence>MTAHALEDEACWLVGKGSSEGRSVFQAHLSFGQRDP</sequence>
<protein>
    <submittedName>
        <fullName evidence="1">Uncharacterized protein</fullName>
    </submittedName>
</protein>
<proteinExistence type="predicted"/>
<organism evidence="1 2">
    <name type="scientific">Stenotrophomonas rhizophila</name>
    <dbReference type="NCBI Taxonomy" id="216778"/>
    <lineage>
        <taxon>Bacteria</taxon>
        <taxon>Pseudomonadati</taxon>
        <taxon>Pseudomonadota</taxon>
        <taxon>Gammaproteobacteria</taxon>
        <taxon>Lysobacterales</taxon>
        <taxon>Lysobacteraceae</taxon>
        <taxon>Stenotrophomonas</taxon>
    </lineage>
</organism>
<name>A0AAP5AIF0_9GAMM</name>
<dbReference type="AlphaFoldDB" id="A0AAP5AIF0"/>